<dbReference type="Proteomes" id="UP001556631">
    <property type="component" value="Unassembled WGS sequence"/>
</dbReference>
<gene>
    <name evidence="2" type="ORF">AB3X52_17695</name>
</gene>
<keyword evidence="3" id="KW-1185">Reference proteome</keyword>
<dbReference type="EMBL" id="JBFPJR010000044">
    <property type="protein sequence ID" value="MEX0429454.1"/>
    <property type="molecule type" value="Genomic_DNA"/>
</dbReference>
<accession>A0ABV3T439</accession>
<comment type="caution">
    <text evidence="2">The sequence shown here is derived from an EMBL/GenBank/DDBJ whole genome shotgun (WGS) entry which is preliminary data.</text>
</comment>
<dbReference type="Pfam" id="PF11255">
    <property type="entry name" value="DUF3054"/>
    <property type="match status" value="1"/>
</dbReference>
<proteinExistence type="predicted"/>
<reference evidence="2 3" key="1">
    <citation type="submission" date="2024-07" db="EMBL/GenBank/DDBJ databases">
        <authorList>
            <person name="Lee S."/>
            <person name="Kang M."/>
        </authorList>
    </citation>
    <scope>NUCLEOTIDE SEQUENCE [LARGE SCALE GENOMIC DNA]</scope>
    <source>
        <strain evidence="2 3">DS6</strain>
    </source>
</reference>
<feature type="transmembrane region" description="Helical" evidence="1">
    <location>
        <begin position="20"/>
        <end position="43"/>
    </location>
</feature>
<keyword evidence="1" id="KW-1133">Transmembrane helix</keyword>
<sequence length="140" mass="15059">MSAPADQRASADRRTTPARLASRAMLLGLLADVVCVLVFSLAGHQSHEASASQLVTLRIAWPFLVGCLVGWAVVARRSWTAYRVWPAGTTVLAATYVLGLLLRLVSGRGISGGFPIVTIVFLAVTMLGWRLVVGFVRARR</sequence>
<evidence type="ECO:0000256" key="1">
    <source>
        <dbReference type="SAM" id="Phobius"/>
    </source>
</evidence>
<keyword evidence="1" id="KW-0472">Membrane</keyword>
<keyword evidence="1" id="KW-0812">Transmembrane</keyword>
<protein>
    <submittedName>
        <fullName evidence="2">DUF3054 domain-containing protein</fullName>
    </submittedName>
</protein>
<dbReference type="InterPro" id="IPR021414">
    <property type="entry name" value="DUF3054"/>
</dbReference>
<feature type="transmembrane region" description="Helical" evidence="1">
    <location>
        <begin position="82"/>
        <end position="102"/>
    </location>
</feature>
<evidence type="ECO:0000313" key="2">
    <source>
        <dbReference type="EMBL" id="MEX0429454.1"/>
    </source>
</evidence>
<evidence type="ECO:0000313" key="3">
    <source>
        <dbReference type="Proteomes" id="UP001556631"/>
    </source>
</evidence>
<organism evidence="2 3">
    <name type="scientific">Nocardioides eburneus</name>
    <dbReference type="NCBI Taxonomy" id="3231482"/>
    <lineage>
        <taxon>Bacteria</taxon>
        <taxon>Bacillati</taxon>
        <taxon>Actinomycetota</taxon>
        <taxon>Actinomycetes</taxon>
        <taxon>Propionibacteriales</taxon>
        <taxon>Nocardioidaceae</taxon>
        <taxon>Nocardioides</taxon>
    </lineage>
</organism>
<feature type="transmembrane region" description="Helical" evidence="1">
    <location>
        <begin position="114"/>
        <end position="136"/>
    </location>
</feature>
<name>A0ABV3T439_9ACTN</name>
<feature type="transmembrane region" description="Helical" evidence="1">
    <location>
        <begin position="55"/>
        <end position="75"/>
    </location>
</feature>
<dbReference type="RefSeq" id="WP_367995420.1">
    <property type="nucleotide sequence ID" value="NZ_JBFPJR010000044.1"/>
</dbReference>